<dbReference type="RefSeq" id="XP_040745729.1">
    <property type="nucleotide sequence ID" value="XM_040883110.1"/>
</dbReference>
<comment type="subcellular location">
    <subcellularLocation>
        <location evidence="1">Cytoplasm</location>
        <location evidence="1">Cytoskeleton</location>
        <location evidence="1">Spindle</location>
    </subcellularLocation>
</comment>
<keyword evidence="3" id="KW-0132">Cell division</keyword>
<dbReference type="STRING" id="61395.A0A1Y1WFX9"/>
<dbReference type="GO" id="GO:0051301">
    <property type="term" value="P:cell division"/>
    <property type="evidence" value="ECO:0007669"/>
    <property type="project" value="UniProtKB-KW"/>
</dbReference>
<dbReference type="GO" id="GO:0005874">
    <property type="term" value="C:microtubule"/>
    <property type="evidence" value="ECO:0007669"/>
    <property type="project" value="UniProtKB-KW"/>
</dbReference>
<keyword evidence="5" id="KW-0131">Cell cycle</keyword>
<gene>
    <name evidence="7" type="ORF">DL89DRAFT_111728</name>
</gene>
<evidence type="ECO:0000313" key="8">
    <source>
        <dbReference type="Proteomes" id="UP000193922"/>
    </source>
</evidence>
<dbReference type="GO" id="GO:0005819">
    <property type="term" value="C:spindle"/>
    <property type="evidence" value="ECO:0007669"/>
    <property type="project" value="UniProtKB-SubCell"/>
</dbReference>
<feature type="domain" description="CLASP N-terminal" evidence="6">
    <location>
        <begin position="12"/>
        <end position="117"/>
    </location>
</feature>
<dbReference type="Proteomes" id="UP000193922">
    <property type="component" value="Unassembled WGS sequence"/>
</dbReference>
<dbReference type="InterPro" id="IPR024395">
    <property type="entry name" value="CLASP_N_dom"/>
</dbReference>
<dbReference type="Pfam" id="PF12348">
    <property type="entry name" value="CLASP_N"/>
    <property type="match status" value="1"/>
</dbReference>
<keyword evidence="4" id="KW-0493">Microtubule</keyword>
<evidence type="ECO:0000256" key="4">
    <source>
        <dbReference type="ARBA" id="ARBA00022701"/>
    </source>
</evidence>
<evidence type="ECO:0000256" key="1">
    <source>
        <dbReference type="ARBA" id="ARBA00004186"/>
    </source>
</evidence>
<evidence type="ECO:0000256" key="5">
    <source>
        <dbReference type="ARBA" id="ARBA00022776"/>
    </source>
</evidence>
<dbReference type="AlphaFoldDB" id="A0A1Y1WFX9"/>
<organism evidence="7 8">
    <name type="scientific">Linderina pennispora</name>
    <dbReference type="NCBI Taxonomy" id="61395"/>
    <lineage>
        <taxon>Eukaryota</taxon>
        <taxon>Fungi</taxon>
        <taxon>Fungi incertae sedis</taxon>
        <taxon>Zoopagomycota</taxon>
        <taxon>Kickxellomycotina</taxon>
        <taxon>Kickxellomycetes</taxon>
        <taxon>Kickxellales</taxon>
        <taxon>Kickxellaceae</taxon>
        <taxon>Linderina</taxon>
    </lineage>
</organism>
<protein>
    <recommendedName>
        <fullName evidence="6">CLASP N-terminal domain-containing protein</fullName>
    </recommendedName>
</protein>
<dbReference type="InterPro" id="IPR011989">
    <property type="entry name" value="ARM-like"/>
</dbReference>
<dbReference type="EMBL" id="MCFD01000003">
    <property type="protein sequence ID" value="ORX72305.1"/>
    <property type="molecule type" value="Genomic_DNA"/>
</dbReference>
<dbReference type="GeneID" id="63799758"/>
<evidence type="ECO:0000313" key="7">
    <source>
        <dbReference type="EMBL" id="ORX72305.1"/>
    </source>
</evidence>
<accession>A0A1Y1WFX9</accession>
<evidence type="ECO:0000256" key="3">
    <source>
        <dbReference type="ARBA" id="ARBA00022618"/>
    </source>
</evidence>
<dbReference type="OrthoDB" id="4699125at2759"/>
<keyword evidence="5" id="KW-0498">Mitosis</keyword>
<sequence>MDYTKCNSASDFENKFRSLLPKLEVAEKEETWQQLDTAIKNMTSLVKAGANERTTLFVPMVRRAADQINKVVASERTRLNGSGLALIEEMARRLETRFGPICELVFPTATQIVRARKQGLCDAWDELSSAQ</sequence>
<evidence type="ECO:0000259" key="6">
    <source>
        <dbReference type="Pfam" id="PF12348"/>
    </source>
</evidence>
<reference evidence="7 8" key="1">
    <citation type="submission" date="2016-07" db="EMBL/GenBank/DDBJ databases">
        <title>Pervasive Adenine N6-methylation of Active Genes in Fungi.</title>
        <authorList>
            <consortium name="DOE Joint Genome Institute"/>
            <person name="Mondo S.J."/>
            <person name="Dannebaum R.O."/>
            <person name="Kuo R.C."/>
            <person name="Labutti K."/>
            <person name="Haridas S."/>
            <person name="Kuo A."/>
            <person name="Salamov A."/>
            <person name="Ahrendt S.R."/>
            <person name="Lipzen A."/>
            <person name="Sullivan W."/>
            <person name="Andreopoulos W.B."/>
            <person name="Clum A."/>
            <person name="Lindquist E."/>
            <person name="Daum C."/>
            <person name="Ramamoorthy G.K."/>
            <person name="Gryganskyi A."/>
            <person name="Culley D."/>
            <person name="Magnuson J.K."/>
            <person name="James T.Y."/>
            <person name="O'Malley M.A."/>
            <person name="Stajich J.E."/>
            <person name="Spatafora J.W."/>
            <person name="Visel A."/>
            <person name="Grigoriev I.V."/>
        </authorList>
    </citation>
    <scope>NUCLEOTIDE SEQUENCE [LARGE SCALE GENOMIC DNA]</scope>
    <source>
        <strain evidence="7 8">ATCC 12442</strain>
    </source>
</reference>
<dbReference type="Gene3D" id="1.25.10.10">
    <property type="entry name" value="Leucine-rich Repeat Variant"/>
    <property type="match status" value="1"/>
</dbReference>
<keyword evidence="8" id="KW-1185">Reference proteome</keyword>
<evidence type="ECO:0000256" key="2">
    <source>
        <dbReference type="ARBA" id="ARBA00009549"/>
    </source>
</evidence>
<proteinExistence type="inferred from homology"/>
<comment type="similarity">
    <text evidence="2">Belongs to the CLASP family.</text>
</comment>
<name>A0A1Y1WFX9_9FUNG</name>
<comment type="caution">
    <text evidence="7">The sequence shown here is derived from an EMBL/GenBank/DDBJ whole genome shotgun (WGS) entry which is preliminary data.</text>
</comment>